<reference evidence="1 2" key="2">
    <citation type="journal article" date="2012" name="Nature">
        <title>Insights into hominid evolution from the gorilla genome sequence.</title>
        <authorList>
            <person name="Scally A."/>
            <person name="Dutheil J.Y."/>
            <person name="Hillier L.W."/>
            <person name="Jordan G.E."/>
            <person name="Goodhead I."/>
            <person name="Herrero J."/>
            <person name="Hobolth A."/>
            <person name="Lappalainen T."/>
            <person name="Mailund T."/>
            <person name="Marques-Bonet T."/>
            <person name="McCarthy S."/>
            <person name="Montgomery S.H."/>
            <person name="Schwalie P.C."/>
            <person name="Tang Y.A."/>
            <person name="Ward M.C."/>
            <person name="Xue Y."/>
            <person name="Yngvadottir B."/>
            <person name="Alkan C."/>
            <person name="Andersen L.N."/>
            <person name="Ayub Q."/>
            <person name="Ball E.V."/>
            <person name="Beal K."/>
            <person name="Bradley B.J."/>
            <person name="Chen Y."/>
            <person name="Clee C.M."/>
            <person name="Fitzgerald S."/>
            <person name="Graves T.A."/>
            <person name="Gu Y."/>
            <person name="Heath P."/>
            <person name="Heger A."/>
            <person name="Karakoc E."/>
            <person name="Kolb-Kokocinski A."/>
            <person name="Laird G.K."/>
            <person name="Lunter G."/>
            <person name="Meader S."/>
            <person name="Mort M."/>
            <person name="Mullikin J.C."/>
            <person name="Munch K."/>
            <person name="O'Connor T.D."/>
            <person name="Phillips A.D."/>
            <person name="Prado-Martinez J."/>
            <person name="Rogers A.S."/>
            <person name="Sajjadian S."/>
            <person name="Schmidt D."/>
            <person name="Shaw K."/>
            <person name="Simpson J.T."/>
            <person name="Stenson P.D."/>
            <person name="Turner D.J."/>
            <person name="Vigilant L."/>
            <person name="Vilella A.J."/>
            <person name="Whitener W."/>
            <person name="Zhu B."/>
            <person name="Cooper D.N."/>
            <person name="de Jong P."/>
            <person name="Dermitzakis E.T."/>
            <person name="Eichler E.E."/>
            <person name="Flicek P."/>
            <person name="Goldman N."/>
            <person name="Mundy N.I."/>
            <person name="Ning Z."/>
            <person name="Odom D.T."/>
            <person name="Ponting C.P."/>
            <person name="Quail M.A."/>
            <person name="Ryder O.A."/>
            <person name="Searle S.M."/>
            <person name="Warren W.C."/>
            <person name="Wilson R.K."/>
            <person name="Schierup M.H."/>
            <person name="Rogers J."/>
            <person name="Tyler-Smith C."/>
            <person name="Durbin R."/>
        </authorList>
    </citation>
    <scope>NUCLEOTIDE SEQUENCE [LARGE SCALE GENOMIC DNA]</scope>
</reference>
<dbReference type="OMA" id="TFYPSHY"/>
<evidence type="ECO:0000313" key="2">
    <source>
        <dbReference type="Proteomes" id="UP000001519"/>
    </source>
</evidence>
<evidence type="ECO:0000313" key="1">
    <source>
        <dbReference type="Ensembl" id="ENSGGOP00000044470.1"/>
    </source>
</evidence>
<reference evidence="1" key="4">
    <citation type="submission" date="2025-09" db="UniProtKB">
        <authorList>
            <consortium name="Ensembl"/>
        </authorList>
    </citation>
    <scope>IDENTIFICATION</scope>
</reference>
<dbReference type="EMBL" id="CABD030127084">
    <property type="status" value="NOT_ANNOTATED_CDS"/>
    <property type="molecule type" value="Genomic_DNA"/>
</dbReference>
<reference evidence="1" key="3">
    <citation type="submission" date="2025-08" db="UniProtKB">
        <authorList>
            <consortium name="Ensembl"/>
        </authorList>
    </citation>
    <scope>IDENTIFICATION</scope>
</reference>
<protein>
    <submittedName>
        <fullName evidence="1">Uncharacterized protein</fullName>
    </submittedName>
</protein>
<dbReference type="Ensembl" id="ENSGGOT00000027511.2">
    <property type="protein sequence ID" value="ENSGGOP00000044470.1"/>
    <property type="gene ID" value="ENSGGOG00000026983.2"/>
</dbReference>
<name>A0A2I2ZBS5_GORGO</name>
<reference evidence="2" key="1">
    <citation type="submission" date="2011-05" db="EMBL/GenBank/DDBJ databases">
        <title>Insights into the evolution of the great apes provided by the gorilla genome.</title>
        <authorList>
            <person name="Scally A."/>
        </authorList>
    </citation>
    <scope>NUCLEOTIDE SEQUENCE [LARGE SCALE GENOMIC DNA]</scope>
</reference>
<dbReference type="Proteomes" id="UP000001519">
    <property type="component" value="Chromosome X"/>
</dbReference>
<dbReference type="GeneTree" id="ENSGT00390000010274"/>
<organism evidence="1 2">
    <name type="scientific">Gorilla gorilla gorilla</name>
    <name type="common">Western lowland gorilla</name>
    <dbReference type="NCBI Taxonomy" id="9595"/>
    <lineage>
        <taxon>Eukaryota</taxon>
        <taxon>Metazoa</taxon>
        <taxon>Chordata</taxon>
        <taxon>Craniata</taxon>
        <taxon>Vertebrata</taxon>
        <taxon>Euteleostomi</taxon>
        <taxon>Mammalia</taxon>
        <taxon>Eutheria</taxon>
        <taxon>Euarchontoglires</taxon>
        <taxon>Primates</taxon>
        <taxon>Haplorrhini</taxon>
        <taxon>Catarrhini</taxon>
        <taxon>Hominidae</taxon>
        <taxon>Gorilla</taxon>
    </lineage>
</organism>
<dbReference type="Bgee" id="ENSGGOG00000026983">
    <property type="expression patterns" value="Expressed in prefrontal cortex and 5 other cell types or tissues"/>
</dbReference>
<dbReference type="AlphaFoldDB" id="A0A2I2ZBS5"/>
<dbReference type="InParanoid" id="A0A2I2ZBS5"/>
<accession>A0A2I2ZBS5</accession>
<proteinExistence type="predicted"/>
<sequence length="57" mass="6519">MFHLCKLNPSYLKITCGKRSNQITPTSYPSHYDAKFTIVLLSTFSIEDFPLYLSMVG</sequence>
<keyword evidence="2" id="KW-1185">Reference proteome</keyword>